<dbReference type="EMBL" id="CAUYUJ010020060">
    <property type="protein sequence ID" value="CAK0895582.1"/>
    <property type="molecule type" value="Genomic_DNA"/>
</dbReference>
<feature type="region of interest" description="Disordered" evidence="1">
    <location>
        <begin position="1"/>
        <end position="30"/>
    </location>
</feature>
<dbReference type="SUPFAM" id="SSF54236">
    <property type="entry name" value="Ubiquitin-like"/>
    <property type="match status" value="1"/>
</dbReference>
<protein>
    <recommendedName>
        <fullName evidence="2">Ubiquitin-like domain-containing protein</fullName>
    </recommendedName>
</protein>
<gene>
    <name evidence="3" type="ORF">PCOR1329_LOCUS74293</name>
</gene>
<evidence type="ECO:0000259" key="2">
    <source>
        <dbReference type="PROSITE" id="PS50053"/>
    </source>
</evidence>
<accession>A0ABN9XBS0</accession>
<dbReference type="Proteomes" id="UP001189429">
    <property type="component" value="Unassembled WGS sequence"/>
</dbReference>
<evidence type="ECO:0000256" key="1">
    <source>
        <dbReference type="SAM" id="MobiDB-lite"/>
    </source>
</evidence>
<reference evidence="3" key="1">
    <citation type="submission" date="2023-10" db="EMBL/GenBank/DDBJ databases">
        <authorList>
            <person name="Chen Y."/>
            <person name="Shah S."/>
            <person name="Dougan E. K."/>
            <person name="Thang M."/>
            <person name="Chan C."/>
        </authorList>
    </citation>
    <scope>NUCLEOTIDE SEQUENCE [LARGE SCALE GENOMIC DNA]</scope>
</reference>
<feature type="domain" description="Ubiquitin-like" evidence="2">
    <location>
        <begin position="33"/>
        <end position="115"/>
    </location>
</feature>
<dbReference type="PRINTS" id="PR00348">
    <property type="entry name" value="UBIQUITIN"/>
</dbReference>
<dbReference type="InterPro" id="IPR019956">
    <property type="entry name" value="Ubiquitin_dom"/>
</dbReference>
<evidence type="ECO:0000313" key="4">
    <source>
        <dbReference type="Proteomes" id="UP001189429"/>
    </source>
</evidence>
<dbReference type="Gene3D" id="3.10.20.90">
    <property type="entry name" value="Phosphatidylinositol 3-kinase Catalytic Subunit, Chain A, domain 1"/>
    <property type="match status" value="1"/>
</dbReference>
<evidence type="ECO:0000313" key="3">
    <source>
        <dbReference type="EMBL" id="CAK0895582.1"/>
    </source>
</evidence>
<name>A0ABN9XBS0_9DINO</name>
<comment type="caution">
    <text evidence="3">The sequence shown here is derived from an EMBL/GenBank/DDBJ whole genome shotgun (WGS) entry which is preliminary data.</text>
</comment>
<dbReference type="CDD" id="cd17039">
    <property type="entry name" value="Ubl_ubiquitin_like"/>
    <property type="match status" value="1"/>
</dbReference>
<feature type="non-terminal residue" evidence="3">
    <location>
        <position position="1"/>
    </location>
</feature>
<dbReference type="SMART" id="SM00213">
    <property type="entry name" value="UBQ"/>
    <property type="match status" value="1"/>
</dbReference>
<dbReference type="InterPro" id="IPR029071">
    <property type="entry name" value="Ubiquitin-like_domsf"/>
</dbReference>
<sequence>RRQQAACQTPCPCASRRAPPAPPRAPPARRMPAAVSVKVFSPAEAGKGEYFWGLGKSGETLELLTVSVTRQSRVSDVKAQIQEAHGTPAGQQRLLMFGQLMEDGRTMASYGMNDEGEAAGVSLCLHMTPKV</sequence>
<dbReference type="Pfam" id="PF00240">
    <property type="entry name" value="ubiquitin"/>
    <property type="match status" value="1"/>
</dbReference>
<dbReference type="InterPro" id="IPR000626">
    <property type="entry name" value="Ubiquitin-like_dom"/>
</dbReference>
<organism evidence="3 4">
    <name type="scientific">Prorocentrum cordatum</name>
    <dbReference type="NCBI Taxonomy" id="2364126"/>
    <lineage>
        <taxon>Eukaryota</taxon>
        <taxon>Sar</taxon>
        <taxon>Alveolata</taxon>
        <taxon>Dinophyceae</taxon>
        <taxon>Prorocentrales</taxon>
        <taxon>Prorocentraceae</taxon>
        <taxon>Prorocentrum</taxon>
    </lineage>
</organism>
<dbReference type="PROSITE" id="PS50053">
    <property type="entry name" value="UBIQUITIN_2"/>
    <property type="match status" value="1"/>
</dbReference>
<proteinExistence type="predicted"/>
<keyword evidence="4" id="KW-1185">Reference proteome</keyword>